<sequence length="231" mass="24612">MSISVTLAAALGAASMQGDPAFAGSGAFTASTDADRRAFAGVRAGTLGVGLEGGYRINDYLQVRAHAAGLVYSNDQTVADIASDFSLRLASVGAGIDFFPFRRVFFLTAGARYNFNKAVYNAQPASDYQIGDNIYPAAEVGRLTGEAQFAPNAWFAGAGLAGRPWNGPVEVSLEAGVYRQGTPSISYEVTGLLADDPAFLADLDLQVERARRDLDKYDSFPLVALNLRYRF</sequence>
<keyword evidence="2" id="KW-1185">Reference proteome</keyword>
<organism evidence="1 2">
    <name type="scientific">Glycocaulis abyssi</name>
    <dbReference type="NCBI Taxonomy" id="1433403"/>
    <lineage>
        <taxon>Bacteria</taxon>
        <taxon>Pseudomonadati</taxon>
        <taxon>Pseudomonadota</taxon>
        <taxon>Alphaproteobacteria</taxon>
        <taxon>Maricaulales</taxon>
        <taxon>Maricaulaceae</taxon>
        <taxon>Glycocaulis</taxon>
    </lineage>
</organism>
<evidence type="ECO:0008006" key="3">
    <source>
        <dbReference type="Google" id="ProtNLM"/>
    </source>
</evidence>
<accession>A0ABV9NDT1</accession>
<reference evidence="2" key="1">
    <citation type="journal article" date="2019" name="Int. J. Syst. Evol. Microbiol.">
        <title>The Global Catalogue of Microorganisms (GCM) 10K type strain sequencing project: providing services to taxonomists for standard genome sequencing and annotation.</title>
        <authorList>
            <consortium name="The Broad Institute Genomics Platform"/>
            <consortium name="The Broad Institute Genome Sequencing Center for Infectious Disease"/>
            <person name="Wu L."/>
            <person name="Ma J."/>
        </authorList>
    </citation>
    <scope>NUCLEOTIDE SEQUENCE [LARGE SCALE GENOMIC DNA]</scope>
    <source>
        <strain evidence="2">CCUG 62981</strain>
    </source>
</reference>
<gene>
    <name evidence="1" type="ORF">ACFPB0_10065</name>
</gene>
<dbReference type="Gene3D" id="2.40.160.170">
    <property type="match status" value="1"/>
</dbReference>
<evidence type="ECO:0000313" key="2">
    <source>
        <dbReference type="Proteomes" id="UP001596024"/>
    </source>
</evidence>
<protein>
    <recommendedName>
        <fullName evidence="3">Outer membrane protein beta-barrel domain-containing protein</fullName>
    </recommendedName>
</protein>
<dbReference type="RefSeq" id="WP_371393263.1">
    <property type="nucleotide sequence ID" value="NZ_CP163421.1"/>
</dbReference>
<comment type="caution">
    <text evidence="1">The sequence shown here is derived from an EMBL/GenBank/DDBJ whole genome shotgun (WGS) entry which is preliminary data.</text>
</comment>
<dbReference type="Proteomes" id="UP001596024">
    <property type="component" value="Unassembled WGS sequence"/>
</dbReference>
<dbReference type="EMBL" id="JBHSGQ010000004">
    <property type="protein sequence ID" value="MFC4725634.1"/>
    <property type="molecule type" value="Genomic_DNA"/>
</dbReference>
<name>A0ABV9NDT1_9PROT</name>
<evidence type="ECO:0000313" key="1">
    <source>
        <dbReference type="EMBL" id="MFC4725634.1"/>
    </source>
</evidence>
<proteinExistence type="predicted"/>